<protein>
    <submittedName>
        <fullName evidence="2">Uncharacterized protein</fullName>
    </submittedName>
</protein>
<keyword evidence="1" id="KW-0472">Membrane</keyword>
<dbReference type="RefSeq" id="WP_090216884.1">
    <property type="nucleotide sequence ID" value="NZ_FMWG01000002.1"/>
</dbReference>
<keyword evidence="3" id="KW-1185">Reference proteome</keyword>
<evidence type="ECO:0000313" key="2">
    <source>
        <dbReference type="EMBL" id="SCZ55985.1"/>
    </source>
</evidence>
<dbReference type="EMBL" id="FMWG01000002">
    <property type="protein sequence ID" value="SCZ55985.1"/>
    <property type="molecule type" value="Genomic_DNA"/>
</dbReference>
<gene>
    <name evidence="2" type="ORF">SAMN04488118_102510</name>
</gene>
<reference evidence="2 3" key="1">
    <citation type="submission" date="2016-10" db="EMBL/GenBank/DDBJ databases">
        <authorList>
            <person name="de Groot N.N."/>
        </authorList>
    </citation>
    <scope>NUCLEOTIDE SEQUENCE [LARGE SCALE GENOMIC DNA]</scope>
    <source>
        <strain evidence="2 3">U95</strain>
    </source>
</reference>
<accession>A0A1G5Q274</accession>
<sequence length="309" mass="35480">MYKSSDALTDSLVFTLIILVLGLGIEFYSARTSILEKAGSNFTVEVLGDPKKANNQMDADILAARNVWNVYCGTSTMDESELYKKWLTQETSEKWIDIVGVTEYFSDRFRNIGFSEQQVATHNIFVLREFSHVINFIILEFPPDLQGIQRRNVVYFGWIANKESQQVIFRSSNAVVVELFKRQFENLQQITWNRTAQIEDKYEDGIEINHSYLSSNKTNLGPASLVDKSGFWETISFKISEGGDLEIINFAIVKIKFDHDNIKVDSQVYSPQGDSMNSFTSRSHDATYKLNNVYFLYKLRDTEETGLCH</sequence>
<keyword evidence="1" id="KW-0812">Transmembrane</keyword>
<dbReference type="Proteomes" id="UP000198767">
    <property type="component" value="Unassembled WGS sequence"/>
</dbReference>
<name>A0A1G5Q274_9RHOB</name>
<organism evidence="2 3">
    <name type="scientific">Epibacterium ulvae</name>
    <dbReference type="NCBI Taxonomy" id="1156985"/>
    <lineage>
        <taxon>Bacteria</taxon>
        <taxon>Pseudomonadati</taxon>
        <taxon>Pseudomonadota</taxon>
        <taxon>Alphaproteobacteria</taxon>
        <taxon>Rhodobacterales</taxon>
        <taxon>Roseobacteraceae</taxon>
        <taxon>Epibacterium</taxon>
    </lineage>
</organism>
<proteinExistence type="predicted"/>
<feature type="transmembrane region" description="Helical" evidence="1">
    <location>
        <begin position="12"/>
        <end position="30"/>
    </location>
</feature>
<evidence type="ECO:0000313" key="3">
    <source>
        <dbReference type="Proteomes" id="UP000198767"/>
    </source>
</evidence>
<dbReference type="AlphaFoldDB" id="A0A1G5Q274"/>
<evidence type="ECO:0000256" key="1">
    <source>
        <dbReference type="SAM" id="Phobius"/>
    </source>
</evidence>
<keyword evidence="1" id="KW-1133">Transmembrane helix</keyword>